<dbReference type="InterPro" id="IPR001826">
    <property type="entry name" value="RHS"/>
</dbReference>
<reference evidence="2 3" key="1">
    <citation type="submission" date="2020-04" db="EMBL/GenBank/DDBJ databases">
        <title>Molecular characterization of pseudomonads from Agaricus bisporus reveal novel blotch 2 pathogens in Western Europe.</title>
        <authorList>
            <person name="Taparia T."/>
            <person name="Krijger M."/>
            <person name="Haynes E."/>
            <person name="Elpinstone J.G."/>
            <person name="Noble R."/>
            <person name="Van Der Wolf J."/>
        </authorList>
    </citation>
    <scope>NUCLEOTIDE SEQUENCE [LARGE SCALE GENOMIC DNA]</scope>
    <source>
        <strain evidence="2 3">IPO3765</strain>
    </source>
</reference>
<dbReference type="RefSeq" id="WP_177025175.1">
    <property type="nucleotide sequence ID" value="NZ_JACAQV010000039.1"/>
</dbReference>
<organism evidence="2 3">
    <name type="scientific">Pseudomonas salomonii</name>
    <dbReference type="NCBI Taxonomy" id="191391"/>
    <lineage>
        <taxon>Bacteria</taxon>
        <taxon>Pseudomonadati</taxon>
        <taxon>Pseudomonadota</taxon>
        <taxon>Gammaproteobacteria</taxon>
        <taxon>Pseudomonadales</taxon>
        <taxon>Pseudomonadaceae</taxon>
        <taxon>Pseudomonas</taxon>
    </lineage>
</organism>
<gene>
    <name evidence="2" type="ORF">HX810_30190</name>
</gene>
<dbReference type="Pfam" id="PF03527">
    <property type="entry name" value="RHS"/>
    <property type="match status" value="1"/>
</dbReference>
<feature type="non-terminal residue" evidence="2">
    <location>
        <position position="102"/>
    </location>
</feature>
<proteinExistence type="predicted"/>
<feature type="non-terminal residue" evidence="2">
    <location>
        <position position="1"/>
    </location>
</feature>
<evidence type="ECO:0000313" key="2">
    <source>
        <dbReference type="EMBL" id="NWF11952.1"/>
    </source>
</evidence>
<dbReference type="AlphaFoldDB" id="A0A7Y8GKK4"/>
<sequence length="102" mass="11829">DGSVVRMVYDPLGRRIEKTEHGTDGYPLGETRFTWDGLRLLQEHKHSQTSLYVYEDEGYQPLARVDGAGPLQKTRYYHNDLNGLPEQLTEADGRMLWQATYR</sequence>
<dbReference type="Proteomes" id="UP000561369">
    <property type="component" value="Unassembled WGS sequence"/>
</dbReference>
<feature type="domain" description="RHS protein conserved region" evidence="1">
    <location>
        <begin position="76"/>
        <end position="102"/>
    </location>
</feature>
<comment type="caution">
    <text evidence="2">The sequence shown here is derived from an EMBL/GenBank/DDBJ whole genome shotgun (WGS) entry which is preliminary data.</text>
</comment>
<dbReference type="Gene3D" id="2.180.10.10">
    <property type="entry name" value="RHS repeat-associated core"/>
    <property type="match status" value="1"/>
</dbReference>
<evidence type="ECO:0000259" key="1">
    <source>
        <dbReference type="Pfam" id="PF03527"/>
    </source>
</evidence>
<accession>A0A7Y8GKK4</accession>
<evidence type="ECO:0000313" key="3">
    <source>
        <dbReference type="Proteomes" id="UP000561369"/>
    </source>
</evidence>
<protein>
    <submittedName>
        <fullName evidence="2">RHS domain-containing protein</fullName>
    </submittedName>
</protein>
<name>A0A7Y8GKK4_9PSED</name>
<dbReference type="EMBL" id="JACAQV010000039">
    <property type="protein sequence ID" value="NWF11952.1"/>
    <property type="molecule type" value="Genomic_DNA"/>
</dbReference>